<feature type="compositionally biased region" description="Gly residues" evidence="1">
    <location>
        <begin position="348"/>
        <end position="369"/>
    </location>
</feature>
<feature type="compositionally biased region" description="Polar residues" evidence="1">
    <location>
        <begin position="1268"/>
        <end position="1277"/>
    </location>
</feature>
<feature type="region of interest" description="Disordered" evidence="1">
    <location>
        <begin position="1372"/>
        <end position="1397"/>
    </location>
</feature>
<feature type="compositionally biased region" description="Polar residues" evidence="1">
    <location>
        <begin position="1041"/>
        <end position="1055"/>
    </location>
</feature>
<feature type="compositionally biased region" description="Polar residues" evidence="1">
    <location>
        <begin position="1388"/>
        <end position="1397"/>
    </location>
</feature>
<sequence length="1397" mass="152082">MPMRTNTSMTTAASIITTETSTTSKGAVAADLPPPPGMTTLSTATSTTHHSNSNNSSMTNGTAGFIRRVSSVDDEHMHSGGGVRYHMFRDALHHHPNGNDNNIHNNIIRPGSTTSAASAPTQPWREDIFRSTTSYGRGGGEEKQSRNESSQRADRLLRSHDSDPLTSSSSLLFLQQSGMIGASNRPLLDDESSLDEMRASCPNNQDRPLEVYGRASDAIAATAGGSFDHNDNPASALNTGSTNIFRSHPKQRLYSPVIGTPTRNSMVGRKRLDTDWTMFRANSNDHLFSSGVGDHSSTSNDAGALSSSSWIPSIRPSLSCPTSVFESPLFSSSLNSLGGGSHHSLFGIGGGGGGSSSSSVGGTGGGRGSSMGADTILLSQPYRLEKIESISADASPAHALLDNSGNFLGDDDKCDDDDEVNTSADKDRLAKGNELENVDVSVIECEDDEDSPFRNAAKSTMTSTSTTTNHLSHHAHSLADHNNNSMVGGDNPRLVENPMRNLSDAFESLVVDNNSNYNYSGGNYVHGNHLIMSDPDNLSARMQNQFIDLSSRVGASASISSLPQQSQISETTSGASINNTTTTSLAEALSKNGETGSSTKPSPTSIFSFDNETIPNPSTHQFANGLTVVSISMPRFHLHEKLRGNLRQGLIDRVSFYSIVRDINKEALDAAMTDPKGGIYNDGTVHGKLRQMKRMGDNQSDNAGGNAVTDGSLKRVEDAAAAVHDTMSKNPSPPTIANGTHQVIAEDGKIHLHPNPQEERESLLVMACLPDEQGVEEDRCPTSTASNAPKTVSPSLGAALLDEEWWLMSAIASRAPDEVALNQSTQLLATFYEAMGEKESSANATDGNNTAGASSRTQLWKPGRSWWEAKSGKNPWVEPVVHNNRWRYLWPLIHYHKFMAKCIKKLKRNGVDVKTSTSDVSLFLREEVCNVSDHLAFMSKYDSEEWTSALSHFDGWTDHDSNVEETLRTLVASQQLAGLAETADFQSSLLRSQIDDKILKAVQAAKDDAGKDKYDYKDAPQHHVEKKAESSKAAVDEGGLNVSSHSHSHSAQDNVSFGSSIKSGGWANETHLRMAIESKKRAGIPKNLSNRPEYPLRNPYPHPDAYSRQLQQHASYGHPYGHTFAGSLNSSYYHPSDPHHYSGFGQYPPLPHYHMDYHHHGDMLYNTQYGHRHQYGNGYYHPADGSFHDGMSFDTSFHTQDHYSISASVAQTPNRFNGSEMHTGQYPASPYWSHLNISQLPGIASSPSFHMPPRGNNPNRSFRKRNHQQGYQQGRTDTNIDGKAKSLIMFPNQTNSPASRFVMSPQDKKSNPYYTAKNSHARNMVSNDERNAPQSASKLNRSAGADESFVLPTIEDYPPESPETKAVGHMSNTSLEMMPPAVKKMYTGSLSPRRNIE</sequence>
<organism evidence="2 3">
    <name type="scientific">Discostella pseudostelligera</name>
    <dbReference type="NCBI Taxonomy" id="259834"/>
    <lineage>
        <taxon>Eukaryota</taxon>
        <taxon>Sar</taxon>
        <taxon>Stramenopiles</taxon>
        <taxon>Ochrophyta</taxon>
        <taxon>Bacillariophyta</taxon>
        <taxon>Coscinodiscophyceae</taxon>
        <taxon>Thalassiosirophycidae</taxon>
        <taxon>Stephanodiscales</taxon>
        <taxon>Stephanodiscaceae</taxon>
        <taxon>Discostella</taxon>
    </lineage>
</organism>
<feature type="region of interest" description="Disordered" evidence="1">
    <location>
        <begin position="408"/>
        <end position="428"/>
    </location>
</feature>
<feature type="compositionally biased region" description="Polar residues" evidence="1">
    <location>
        <begin position="592"/>
        <end position="613"/>
    </location>
</feature>
<feature type="compositionally biased region" description="Basic and acidic residues" evidence="1">
    <location>
        <begin position="139"/>
        <end position="163"/>
    </location>
</feature>
<feature type="region of interest" description="Disordered" evidence="1">
    <location>
        <begin position="1243"/>
        <end position="1279"/>
    </location>
</feature>
<gene>
    <name evidence="2" type="ORF">ACHAWU_008980</name>
</gene>
<feature type="compositionally biased region" description="Basic and acidic residues" evidence="1">
    <location>
        <begin position="1009"/>
        <end position="1030"/>
    </location>
</feature>
<feature type="compositionally biased region" description="Low complexity" evidence="1">
    <location>
        <begin position="1"/>
        <end position="24"/>
    </location>
</feature>
<feature type="compositionally biased region" description="Low complexity" evidence="1">
    <location>
        <begin position="38"/>
        <end position="61"/>
    </location>
</feature>
<proteinExistence type="predicted"/>
<accession>A0ABD3MI85</accession>
<feature type="region of interest" description="Disordered" evidence="1">
    <location>
        <begin position="591"/>
        <end position="613"/>
    </location>
</feature>
<name>A0ABD3MI85_9STRA</name>
<reference evidence="2 3" key="1">
    <citation type="submission" date="2024-10" db="EMBL/GenBank/DDBJ databases">
        <title>Updated reference genomes for cyclostephanoid diatoms.</title>
        <authorList>
            <person name="Roberts W.R."/>
            <person name="Alverson A.J."/>
        </authorList>
    </citation>
    <scope>NUCLEOTIDE SEQUENCE [LARGE SCALE GENOMIC DNA]</scope>
    <source>
        <strain evidence="2 3">AJA232-27</strain>
    </source>
</reference>
<dbReference type="Proteomes" id="UP001530293">
    <property type="component" value="Unassembled WGS sequence"/>
</dbReference>
<keyword evidence="3" id="KW-1185">Reference proteome</keyword>
<feature type="region of interest" description="Disordered" evidence="1">
    <location>
        <begin position="96"/>
        <end position="169"/>
    </location>
</feature>
<feature type="region of interest" description="Disordered" evidence="1">
    <location>
        <begin position="1009"/>
        <end position="1055"/>
    </location>
</feature>
<evidence type="ECO:0000313" key="2">
    <source>
        <dbReference type="EMBL" id="KAL3763277.1"/>
    </source>
</evidence>
<feature type="compositionally biased region" description="Low complexity" evidence="1">
    <location>
        <begin position="98"/>
        <end position="108"/>
    </location>
</feature>
<feature type="region of interest" description="Disordered" evidence="1">
    <location>
        <begin position="1293"/>
        <end position="1345"/>
    </location>
</feature>
<feature type="compositionally biased region" description="Polar residues" evidence="1">
    <location>
        <begin position="111"/>
        <end position="121"/>
    </location>
</feature>
<dbReference type="EMBL" id="JALLBG020000124">
    <property type="protein sequence ID" value="KAL3763277.1"/>
    <property type="molecule type" value="Genomic_DNA"/>
</dbReference>
<feature type="region of interest" description="Disordered" evidence="1">
    <location>
        <begin position="348"/>
        <end position="373"/>
    </location>
</feature>
<evidence type="ECO:0000256" key="1">
    <source>
        <dbReference type="SAM" id="MobiDB-lite"/>
    </source>
</evidence>
<comment type="caution">
    <text evidence="2">The sequence shown here is derived from an EMBL/GenBank/DDBJ whole genome shotgun (WGS) entry which is preliminary data.</text>
</comment>
<evidence type="ECO:0000313" key="3">
    <source>
        <dbReference type="Proteomes" id="UP001530293"/>
    </source>
</evidence>
<protein>
    <submittedName>
        <fullName evidence="2">Uncharacterized protein</fullName>
    </submittedName>
</protein>
<feature type="region of interest" description="Disordered" evidence="1">
    <location>
        <begin position="1"/>
        <end position="61"/>
    </location>
</feature>